<comment type="similarity">
    <text evidence="2 8">Belongs to the ubiquitin-activating E1 family.</text>
</comment>
<evidence type="ECO:0000256" key="3">
    <source>
        <dbReference type="ARBA" id="ARBA00022723"/>
    </source>
</evidence>
<feature type="compositionally biased region" description="Basic and acidic residues" evidence="10">
    <location>
        <begin position="634"/>
        <end position="644"/>
    </location>
</feature>
<accession>A0ABR3XLW5</accession>
<dbReference type="Gene3D" id="3.50.50.80">
    <property type="entry name" value="Ubiquitin-activating enzyme E1, inactive adenylation domain, subdomain 1"/>
    <property type="match status" value="1"/>
</dbReference>
<evidence type="ECO:0000259" key="11">
    <source>
        <dbReference type="Pfam" id="PF00899"/>
    </source>
</evidence>
<dbReference type="Proteomes" id="UP001583177">
    <property type="component" value="Unassembled WGS sequence"/>
</dbReference>
<dbReference type="Gene3D" id="1.10.10.520">
    <property type="entry name" value="Ubiquitin activating enzymes (Uba3). Chain: B, domain 2"/>
    <property type="match status" value="1"/>
</dbReference>
<dbReference type="Pfam" id="PF10585">
    <property type="entry name" value="UBA_E1_SCCH"/>
    <property type="match status" value="1"/>
</dbReference>
<evidence type="ECO:0000256" key="5">
    <source>
        <dbReference type="ARBA" id="ARBA00022786"/>
    </source>
</evidence>
<feature type="compositionally biased region" description="Low complexity" evidence="10">
    <location>
        <begin position="8"/>
        <end position="45"/>
    </location>
</feature>
<dbReference type="PANTHER" id="PTHR10953">
    <property type="entry name" value="UBIQUITIN-ACTIVATING ENZYME E1"/>
    <property type="match status" value="1"/>
</dbReference>
<evidence type="ECO:0000256" key="1">
    <source>
        <dbReference type="ARBA" id="ARBA00004718"/>
    </source>
</evidence>
<feature type="compositionally biased region" description="Basic and acidic residues" evidence="10">
    <location>
        <begin position="605"/>
        <end position="620"/>
    </location>
</feature>
<evidence type="ECO:0000256" key="10">
    <source>
        <dbReference type="SAM" id="MobiDB-lite"/>
    </source>
</evidence>
<evidence type="ECO:0000256" key="7">
    <source>
        <dbReference type="ARBA" id="ARBA00022840"/>
    </source>
</evidence>
<feature type="active site" description="Glycyl thioester intermediate" evidence="9">
    <location>
        <position position="245"/>
    </location>
</feature>
<dbReference type="EMBL" id="JAWRVE010000015">
    <property type="protein sequence ID" value="KAL1876985.1"/>
    <property type="molecule type" value="Genomic_DNA"/>
</dbReference>
<feature type="compositionally biased region" description="Basic and acidic residues" evidence="10">
    <location>
        <begin position="566"/>
        <end position="587"/>
    </location>
</feature>
<feature type="region of interest" description="Disordered" evidence="10">
    <location>
        <begin position="565"/>
        <end position="662"/>
    </location>
</feature>
<keyword evidence="13" id="KW-0436">Ligase</keyword>
<dbReference type="CDD" id="cd01489">
    <property type="entry name" value="Uba2_SUMO"/>
    <property type="match status" value="1"/>
</dbReference>
<keyword evidence="14" id="KW-1185">Reference proteome</keyword>
<dbReference type="Pfam" id="PF00899">
    <property type="entry name" value="ThiF"/>
    <property type="match status" value="1"/>
</dbReference>
<evidence type="ECO:0000313" key="14">
    <source>
        <dbReference type="Proteomes" id="UP001583177"/>
    </source>
</evidence>
<keyword evidence="5 8" id="KW-0833">Ubl conjugation pathway</keyword>
<dbReference type="InterPro" id="IPR045886">
    <property type="entry name" value="ThiF/MoeB/HesA"/>
</dbReference>
<feature type="region of interest" description="Disordered" evidence="10">
    <location>
        <begin position="1"/>
        <end position="64"/>
    </location>
</feature>
<evidence type="ECO:0000313" key="13">
    <source>
        <dbReference type="EMBL" id="KAL1876985.1"/>
    </source>
</evidence>
<feature type="domain" description="THIF-type NAD/FAD binding fold" evidence="11">
    <location>
        <begin position="78"/>
        <end position="486"/>
    </location>
</feature>
<protein>
    <recommendedName>
        <fullName evidence="8">Ubiquitin-activating enzyme E1-like</fullName>
    </recommendedName>
</protein>
<dbReference type="PIRSF" id="PIRSF039133">
    <property type="entry name" value="SUMO_E1B"/>
    <property type="match status" value="1"/>
</dbReference>
<dbReference type="SUPFAM" id="SSF69572">
    <property type="entry name" value="Activating enzymes of the ubiquitin-like proteins"/>
    <property type="match status" value="1"/>
</dbReference>
<dbReference type="Gene3D" id="3.10.290.20">
    <property type="entry name" value="Ubiquitin-like 2 activating enzyme e1b. Chain: B, domain 3"/>
    <property type="match status" value="1"/>
</dbReference>
<comment type="subunit">
    <text evidence="8">Heterodimer.</text>
</comment>
<sequence length="662" mass="71994">MSAPTGEAPPASAAPAPAEQQAAPPAAAQAAAQPPVAAPNVPRPASTHTVPIAQGQPPSAAVARQPAAVTRDIFNQRSLGKALNSQVKASRALMVGAGGIGCELLKNLVLQGFGEIHVVDLDTIDLSNLNRQFLFRTDHIGKPKALVAKDVAQAFNPQVKIEAHHANIKESQFNVEWFRGFNIVFNALDNMEARRHVNKMCLAADVPLIESGTTGFNGQVQVIKKGVTACYDCNPKDAPKSFPVCTIRSTPSQPIHCIVWAKSYLLNEMFGASEDESAFDHSDDQDNAKEIEELKKESEALKLIRGSVGSDKFPQLLFDKVFKTDIERLCSMEDMWKSRQAPQPMDYKTLLEQATEATAAKDTILEDGQKVWSLEESLVVFNDSLDRLSKRIADLRKSHDGSGPAPMIEFDKDDEDTLDFVAASANIRSTIFGIDRKSRFDIKQMAGNIIPAIATTNAIVAGLCVLQAYKVLKGEYNKAKETSAYVDLSRATLKDLVEDFLRLQLGYGEKEIAVSTDAGILYDPDETEHLSKKLTDLGIKPDTFLTVTDEDDAEPFVNLVVNIQEAKGEQPEKPVKALSDDKPEIPKKPKQQPAESLTAMPSSNGKHEPDETSRKNKREPEDELEGAGPKKARKTGDSSTKGEDAVVVDDDGGNGAIMIDDD</sequence>
<dbReference type="GO" id="GO:0004839">
    <property type="term" value="F:ubiquitin activating enzyme activity"/>
    <property type="evidence" value="ECO:0007669"/>
    <property type="project" value="UniProtKB-EC"/>
</dbReference>
<feature type="domain" description="Ubiquitin-activating enzyme SCCH" evidence="12">
    <location>
        <begin position="364"/>
        <end position="443"/>
    </location>
</feature>
<keyword evidence="4 8" id="KW-0547">Nucleotide-binding</keyword>
<evidence type="ECO:0000256" key="4">
    <source>
        <dbReference type="ARBA" id="ARBA00022741"/>
    </source>
</evidence>
<dbReference type="InterPro" id="IPR019572">
    <property type="entry name" value="UBA_E1_SCCH"/>
</dbReference>
<organism evidence="13 14">
    <name type="scientific">Diaporthe australafricana</name>
    <dbReference type="NCBI Taxonomy" id="127596"/>
    <lineage>
        <taxon>Eukaryota</taxon>
        <taxon>Fungi</taxon>
        <taxon>Dikarya</taxon>
        <taxon>Ascomycota</taxon>
        <taxon>Pezizomycotina</taxon>
        <taxon>Sordariomycetes</taxon>
        <taxon>Sordariomycetidae</taxon>
        <taxon>Diaporthales</taxon>
        <taxon>Diaporthaceae</taxon>
        <taxon>Diaporthe</taxon>
    </lineage>
</organism>
<evidence type="ECO:0000259" key="12">
    <source>
        <dbReference type="Pfam" id="PF10585"/>
    </source>
</evidence>
<reference evidence="13 14" key="1">
    <citation type="journal article" date="2024" name="IMA Fungus">
        <title>IMA Genome - F19 : A genome assembly and annotation guide to empower mycologists, including annotated draft genome sequences of Ceratocystis pirilliformis, Diaporthe australafricana, Fusarium ophioides, Paecilomyces lecythidis, and Sporothrix stenoceras.</title>
        <authorList>
            <person name="Aylward J."/>
            <person name="Wilson A.M."/>
            <person name="Visagie C.M."/>
            <person name="Spraker J."/>
            <person name="Barnes I."/>
            <person name="Buitendag C."/>
            <person name="Ceriani C."/>
            <person name="Del Mar Angel L."/>
            <person name="du Plessis D."/>
            <person name="Fuchs T."/>
            <person name="Gasser K."/>
            <person name="Kramer D."/>
            <person name="Li W."/>
            <person name="Munsamy K."/>
            <person name="Piso A."/>
            <person name="Price J.L."/>
            <person name="Sonnekus B."/>
            <person name="Thomas C."/>
            <person name="van der Nest A."/>
            <person name="van Dijk A."/>
            <person name="van Heerden A."/>
            <person name="van Vuuren N."/>
            <person name="Yilmaz N."/>
            <person name="Duong T.A."/>
            <person name="van der Merwe N.A."/>
            <person name="Wingfield M.J."/>
            <person name="Wingfield B.D."/>
        </authorList>
    </citation>
    <scope>NUCLEOTIDE SEQUENCE [LARGE SCALE GENOMIC DNA]</scope>
    <source>
        <strain evidence="13 14">CMW 18300</strain>
    </source>
</reference>
<evidence type="ECO:0000256" key="8">
    <source>
        <dbReference type="PIRNR" id="PIRNR039133"/>
    </source>
</evidence>
<evidence type="ECO:0000256" key="6">
    <source>
        <dbReference type="ARBA" id="ARBA00022833"/>
    </source>
</evidence>
<dbReference type="InterPro" id="IPR035985">
    <property type="entry name" value="Ubiquitin-activating_enz"/>
</dbReference>
<dbReference type="InterPro" id="IPR042449">
    <property type="entry name" value="Ub-E1_IAD_1"/>
</dbReference>
<proteinExistence type="inferred from homology"/>
<dbReference type="InterPro" id="IPR023318">
    <property type="entry name" value="Ub_act_enz_dom_a_sf"/>
</dbReference>
<evidence type="ECO:0000256" key="2">
    <source>
        <dbReference type="ARBA" id="ARBA00005673"/>
    </source>
</evidence>
<gene>
    <name evidence="13" type="primary">UBA2</name>
    <name evidence="13" type="ORF">Daus18300_002594</name>
</gene>
<dbReference type="PROSITE" id="PS00865">
    <property type="entry name" value="UBIQUITIN_ACTIVAT_2"/>
    <property type="match status" value="1"/>
</dbReference>
<keyword evidence="7 8" id="KW-0067">ATP-binding</keyword>
<dbReference type="PANTHER" id="PTHR10953:SF5">
    <property type="entry name" value="SUMO-ACTIVATING ENZYME SUBUNIT 2"/>
    <property type="match status" value="1"/>
</dbReference>
<evidence type="ECO:0000256" key="9">
    <source>
        <dbReference type="PROSITE-ProRule" id="PRU10132"/>
    </source>
</evidence>
<comment type="pathway">
    <text evidence="1 8">Protein modification; protein sumoylation.</text>
</comment>
<dbReference type="InterPro" id="IPR030661">
    <property type="entry name" value="Uba2"/>
</dbReference>
<keyword evidence="3 8" id="KW-0479">Metal-binding</keyword>
<dbReference type="InterPro" id="IPR033127">
    <property type="entry name" value="UBQ-activ_enz_E1_Cys_AS"/>
</dbReference>
<name>A0ABR3XLW5_9PEZI</name>
<keyword evidence="6 8" id="KW-0862">Zinc</keyword>
<dbReference type="InterPro" id="IPR000594">
    <property type="entry name" value="ThiF_NAD_FAD-bd"/>
</dbReference>
<comment type="caution">
    <text evidence="13">The sequence shown here is derived from an EMBL/GenBank/DDBJ whole genome shotgun (WGS) entry which is preliminary data.</text>
</comment>